<organism evidence="1 2">
    <name type="scientific">Plectosphaerella plurivora</name>
    <dbReference type="NCBI Taxonomy" id="936078"/>
    <lineage>
        <taxon>Eukaryota</taxon>
        <taxon>Fungi</taxon>
        <taxon>Dikarya</taxon>
        <taxon>Ascomycota</taxon>
        <taxon>Pezizomycotina</taxon>
        <taxon>Sordariomycetes</taxon>
        <taxon>Hypocreomycetidae</taxon>
        <taxon>Glomerellales</taxon>
        <taxon>Plectosphaerellaceae</taxon>
        <taxon>Plectosphaerella</taxon>
    </lineage>
</organism>
<evidence type="ECO:0000313" key="2">
    <source>
        <dbReference type="Proteomes" id="UP000770015"/>
    </source>
</evidence>
<dbReference type="AlphaFoldDB" id="A0A9P9ABM8"/>
<reference evidence="1" key="1">
    <citation type="journal article" date="2021" name="Nat. Commun.">
        <title>Genetic determinants of endophytism in the Arabidopsis root mycobiome.</title>
        <authorList>
            <person name="Mesny F."/>
            <person name="Miyauchi S."/>
            <person name="Thiergart T."/>
            <person name="Pickel B."/>
            <person name="Atanasova L."/>
            <person name="Karlsson M."/>
            <person name="Huettel B."/>
            <person name="Barry K.W."/>
            <person name="Haridas S."/>
            <person name="Chen C."/>
            <person name="Bauer D."/>
            <person name="Andreopoulos W."/>
            <person name="Pangilinan J."/>
            <person name="LaButti K."/>
            <person name="Riley R."/>
            <person name="Lipzen A."/>
            <person name="Clum A."/>
            <person name="Drula E."/>
            <person name="Henrissat B."/>
            <person name="Kohler A."/>
            <person name="Grigoriev I.V."/>
            <person name="Martin F.M."/>
            <person name="Hacquard S."/>
        </authorList>
    </citation>
    <scope>NUCLEOTIDE SEQUENCE</scope>
    <source>
        <strain evidence="1">MPI-SDFR-AT-0117</strain>
    </source>
</reference>
<sequence>MARGSITRLLALLPLLPKENEFVDCLLLHTTARCQSHIRARFIIRPLFLVFPSCRVPAAVSEPLAACLLENSNGPTPFAVGYAWKAQWSSESGPSSLPKSIEAQKTRQRTKEKHNVTGATATVVSFRGLPCAGAAPIRKVVCIYHPLGVLRQLSVDGLFRNAVGGETKEIRPGPPPAGDMSVCPASLRQGGPLWGFEVRSV</sequence>
<keyword evidence="2" id="KW-1185">Reference proteome</keyword>
<accession>A0A9P9ABM8</accession>
<gene>
    <name evidence="1" type="ORF">F5X68DRAFT_78684</name>
</gene>
<dbReference type="Proteomes" id="UP000770015">
    <property type="component" value="Unassembled WGS sequence"/>
</dbReference>
<dbReference type="EMBL" id="JAGSXJ010000009">
    <property type="protein sequence ID" value="KAH6688272.1"/>
    <property type="molecule type" value="Genomic_DNA"/>
</dbReference>
<comment type="caution">
    <text evidence="1">The sequence shown here is derived from an EMBL/GenBank/DDBJ whole genome shotgun (WGS) entry which is preliminary data.</text>
</comment>
<name>A0A9P9ABM8_9PEZI</name>
<proteinExistence type="predicted"/>
<protein>
    <submittedName>
        <fullName evidence="1">Uncharacterized protein</fullName>
    </submittedName>
</protein>
<evidence type="ECO:0000313" key="1">
    <source>
        <dbReference type="EMBL" id="KAH6688272.1"/>
    </source>
</evidence>